<dbReference type="Gene3D" id="6.20.420.10">
    <property type="match status" value="1"/>
</dbReference>
<gene>
    <name evidence="2" type="ORF">LAFE_0E14356G</name>
</gene>
<sequence>MQAEALISRANRLTSTSFAQSNRKFWKYDWLTPRRPLQSQSLDKTANSDNVEEDKYSFQYKTWQPAENKQWEDLDDSTDDVLELTLYDRTRKVDNIGETGSAANGAETTDGLTVDDIRGAVGAEESIPGFSSSDAAAVKEKETAATGLSTEPEISNNSEIQSSEDQKANQDADGDVKLD</sequence>
<dbReference type="GO" id="GO:0006338">
    <property type="term" value="P:chromatin remodeling"/>
    <property type="evidence" value="ECO:0007669"/>
    <property type="project" value="InterPro"/>
</dbReference>
<dbReference type="InterPro" id="IPR018304">
    <property type="entry name" value="Rtt102"/>
</dbReference>
<dbReference type="AlphaFoldDB" id="A0A1G4ME43"/>
<reference evidence="3" key="1">
    <citation type="submission" date="2016-03" db="EMBL/GenBank/DDBJ databases">
        <authorList>
            <person name="Devillers H."/>
        </authorList>
    </citation>
    <scope>NUCLEOTIDE SEQUENCE [LARGE SCALE GENOMIC DNA]</scope>
</reference>
<dbReference type="GO" id="GO:0016586">
    <property type="term" value="C:RSC-type complex"/>
    <property type="evidence" value="ECO:0007669"/>
    <property type="project" value="InterPro"/>
</dbReference>
<dbReference type="Proteomes" id="UP000190831">
    <property type="component" value="Chromosome E"/>
</dbReference>
<keyword evidence="3" id="KW-1185">Reference proteome</keyword>
<evidence type="ECO:0000256" key="1">
    <source>
        <dbReference type="SAM" id="MobiDB-lite"/>
    </source>
</evidence>
<organism evidence="2 3">
    <name type="scientific">Lachancea fermentati</name>
    <name type="common">Zygosaccharomyces fermentati</name>
    <dbReference type="NCBI Taxonomy" id="4955"/>
    <lineage>
        <taxon>Eukaryota</taxon>
        <taxon>Fungi</taxon>
        <taxon>Dikarya</taxon>
        <taxon>Ascomycota</taxon>
        <taxon>Saccharomycotina</taxon>
        <taxon>Saccharomycetes</taxon>
        <taxon>Saccharomycetales</taxon>
        <taxon>Saccharomycetaceae</taxon>
        <taxon>Lachancea</taxon>
    </lineage>
</organism>
<dbReference type="OrthoDB" id="4063132at2759"/>
<name>A0A1G4ME43_LACFM</name>
<dbReference type="GO" id="GO:0016514">
    <property type="term" value="C:SWI/SNF complex"/>
    <property type="evidence" value="ECO:0007669"/>
    <property type="project" value="InterPro"/>
</dbReference>
<evidence type="ECO:0000313" key="2">
    <source>
        <dbReference type="EMBL" id="SCW02108.1"/>
    </source>
</evidence>
<dbReference type="EMBL" id="LT598488">
    <property type="protein sequence ID" value="SCW02108.1"/>
    <property type="molecule type" value="Genomic_DNA"/>
</dbReference>
<accession>A0A1G4ME43</accession>
<protein>
    <submittedName>
        <fullName evidence="2">LAFE_0E14356g1_1</fullName>
    </submittedName>
</protein>
<feature type="compositionally biased region" description="Basic and acidic residues" evidence="1">
    <location>
        <begin position="164"/>
        <end position="179"/>
    </location>
</feature>
<feature type="region of interest" description="Disordered" evidence="1">
    <location>
        <begin position="124"/>
        <end position="179"/>
    </location>
</feature>
<dbReference type="Pfam" id="PF09510">
    <property type="entry name" value="Rtt102p"/>
    <property type="match status" value="1"/>
</dbReference>
<proteinExistence type="predicted"/>
<feature type="compositionally biased region" description="Low complexity" evidence="1">
    <location>
        <begin position="151"/>
        <end position="163"/>
    </location>
</feature>
<evidence type="ECO:0000313" key="3">
    <source>
        <dbReference type="Proteomes" id="UP000190831"/>
    </source>
</evidence>
<dbReference type="OMA" id="LMTSHTK"/>
<dbReference type="STRING" id="4955.A0A1G4ME43"/>